<dbReference type="PRINTS" id="PR00344">
    <property type="entry name" value="BCTRLSENSOR"/>
</dbReference>
<organism evidence="10 11">
    <name type="scientific">Alcanivorax profundi</name>
    <dbReference type="NCBI Taxonomy" id="2338368"/>
    <lineage>
        <taxon>Bacteria</taxon>
        <taxon>Pseudomonadati</taxon>
        <taxon>Pseudomonadota</taxon>
        <taxon>Gammaproteobacteria</taxon>
        <taxon>Oceanospirillales</taxon>
        <taxon>Alcanivoracaceae</taxon>
        <taxon>Alcanivorax</taxon>
    </lineage>
</organism>
<dbReference type="InterPro" id="IPR003661">
    <property type="entry name" value="HisK_dim/P_dom"/>
</dbReference>
<dbReference type="FunFam" id="3.30.565.10:FF:000010">
    <property type="entry name" value="Sensor histidine kinase RcsC"/>
    <property type="match status" value="1"/>
</dbReference>
<evidence type="ECO:0000256" key="1">
    <source>
        <dbReference type="ARBA" id="ARBA00000085"/>
    </source>
</evidence>
<feature type="region of interest" description="Disordered" evidence="6">
    <location>
        <begin position="649"/>
        <end position="679"/>
    </location>
</feature>
<dbReference type="Proteomes" id="UP000283734">
    <property type="component" value="Unassembled WGS sequence"/>
</dbReference>
<keyword evidence="3 5" id="KW-0597">Phosphoprotein</keyword>
<feature type="transmembrane region" description="Helical" evidence="7">
    <location>
        <begin position="211"/>
        <end position="229"/>
    </location>
</feature>
<dbReference type="InterPro" id="IPR005467">
    <property type="entry name" value="His_kinase_dom"/>
</dbReference>
<comment type="caution">
    <text evidence="10">The sequence shown here is derived from an EMBL/GenBank/DDBJ whole genome shotgun (WGS) entry which is preliminary data.</text>
</comment>
<dbReference type="Pfam" id="PF07696">
    <property type="entry name" value="7TMR-DISMED2"/>
    <property type="match status" value="1"/>
</dbReference>
<dbReference type="Pfam" id="PF00512">
    <property type="entry name" value="HisKA"/>
    <property type="match status" value="1"/>
</dbReference>
<feature type="transmembrane region" description="Helical" evidence="7">
    <location>
        <begin position="306"/>
        <end position="323"/>
    </location>
</feature>
<dbReference type="InterPro" id="IPR036890">
    <property type="entry name" value="HATPase_C_sf"/>
</dbReference>
<proteinExistence type="predicted"/>
<dbReference type="Gene3D" id="3.40.50.2300">
    <property type="match status" value="1"/>
</dbReference>
<dbReference type="InterPro" id="IPR011622">
    <property type="entry name" value="7TMR_DISM_rcpt_extracell_dom2"/>
</dbReference>
<evidence type="ECO:0000256" key="3">
    <source>
        <dbReference type="ARBA" id="ARBA00022553"/>
    </source>
</evidence>
<dbReference type="Pfam" id="PF00072">
    <property type="entry name" value="Response_reg"/>
    <property type="match status" value="1"/>
</dbReference>
<reference evidence="10 11" key="1">
    <citation type="submission" date="2018-09" db="EMBL/GenBank/DDBJ databases">
        <title>Alcanivorax profundi sp. nov., isolated from 1000 m-depth seawater of the Mariana Trench.</title>
        <authorList>
            <person name="Liu J."/>
        </authorList>
    </citation>
    <scope>NUCLEOTIDE SEQUENCE [LARGE SCALE GENOMIC DNA]</scope>
    <source>
        <strain evidence="10 11">MTEO17</strain>
    </source>
</reference>
<feature type="domain" description="Histidine kinase" evidence="8">
    <location>
        <begin position="443"/>
        <end position="665"/>
    </location>
</feature>
<dbReference type="GO" id="GO:0000155">
    <property type="term" value="F:phosphorelay sensor kinase activity"/>
    <property type="evidence" value="ECO:0007669"/>
    <property type="project" value="InterPro"/>
</dbReference>
<dbReference type="SMART" id="SM00388">
    <property type="entry name" value="HisKA"/>
    <property type="match status" value="1"/>
</dbReference>
<name>A0A418Y2T6_9GAMM</name>
<dbReference type="SUPFAM" id="SSF55874">
    <property type="entry name" value="ATPase domain of HSP90 chaperone/DNA topoisomerase II/histidine kinase"/>
    <property type="match status" value="1"/>
</dbReference>
<keyword evidence="7" id="KW-0472">Membrane</keyword>
<dbReference type="EC" id="2.7.13.3" evidence="2"/>
<dbReference type="SMART" id="SM00387">
    <property type="entry name" value="HATPase_c"/>
    <property type="match status" value="1"/>
</dbReference>
<dbReference type="CDD" id="cd00082">
    <property type="entry name" value="HisKA"/>
    <property type="match status" value="1"/>
</dbReference>
<dbReference type="CDD" id="cd16922">
    <property type="entry name" value="HATPase_EvgS-ArcB-TorS-like"/>
    <property type="match status" value="1"/>
</dbReference>
<comment type="catalytic activity">
    <reaction evidence="1">
        <text>ATP + protein L-histidine = ADP + protein N-phospho-L-histidine.</text>
        <dbReference type="EC" id="2.7.13.3"/>
    </reaction>
</comment>
<dbReference type="InterPro" id="IPR003594">
    <property type="entry name" value="HATPase_dom"/>
</dbReference>
<dbReference type="Gene3D" id="3.30.565.10">
    <property type="entry name" value="Histidine kinase-like ATPase, C-terminal domain"/>
    <property type="match status" value="1"/>
</dbReference>
<evidence type="ECO:0000256" key="7">
    <source>
        <dbReference type="SAM" id="Phobius"/>
    </source>
</evidence>
<dbReference type="Gene3D" id="1.10.287.130">
    <property type="match status" value="1"/>
</dbReference>
<dbReference type="InterPro" id="IPR001789">
    <property type="entry name" value="Sig_transdc_resp-reg_receiver"/>
</dbReference>
<dbReference type="CDD" id="cd17546">
    <property type="entry name" value="REC_hyHK_CKI1_RcsC-like"/>
    <property type="match status" value="1"/>
</dbReference>
<dbReference type="Gene3D" id="2.60.40.2380">
    <property type="match status" value="1"/>
</dbReference>
<keyword evidence="7" id="KW-0812">Transmembrane</keyword>
<evidence type="ECO:0000259" key="8">
    <source>
        <dbReference type="PROSITE" id="PS50109"/>
    </source>
</evidence>
<evidence type="ECO:0000313" key="11">
    <source>
        <dbReference type="Proteomes" id="UP000283734"/>
    </source>
</evidence>
<evidence type="ECO:0000313" key="10">
    <source>
        <dbReference type="EMBL" id="RJG19813.1"/>
    </source>
</evidence>
<evidence type="ECO:0000256" key="5">
    <source>
        <dbReference type="PROSITE-ProRule" id="PRU00169"/>
    </source>
</evidence>
<dbReference type="PANTHER" id="PTHR45339">
    <property type="entry name" value="HYBRID SIGNAL TRANSDUCTION HISTIDINE KINASE J"/>
    <property type="match status" value="1"/>
</dbReference>
<dbReference type="InterPro" id="IPR004358">
    <property type="entry name" value="Sig_transdc_His_kin-like_C"/>
</dbReference>
<dbReference type="AlphaFoldDB" id="A0A418Y2T6"/>
<gene>
    <name evidence="10" type="ORF">D4A39_02910</name>
</gene>
<dbReference type="InterPro" id="IPR011623">
    <property type="entry name" value="7TMR_DISM_rcpt_extracell_dom1"/>
</dbReference>
<dbReference type="InterPro" id="IPR011006">
    <property type="entry name" value="CheY-like_superfamily"/>
</dbReference>
<feature type="transmembrane region" description="Helical" evidence="7">
    <location>
        <begin position="361"/>
        <end position="383"/>
    </location>
</feature>
<dbReference type="SUPFAM" id="SSF47384">
    <property type="entry name" value="Homodimeric domain of signal transducing histidine kinase"/>
    <property type="match status" value="1"/>
</dbReference>
<dbReference type="EMBL" id="QYYA01000001">
    <property type="protein sequence ID" value="RJG19813.1"/>
    <property type="molecule type" value="Genomic_DNA"/>
</dbReference>
<evidence type="ECO:0000259" key="9">
    <source>
        <dbReference type="PROSITE" id="PS50110"/>
    </source>
</evidence>
<protein>
    <recommendedName>
        <fullName evidence="2">histidine kinase</fullName>
        <ecNumber evidence="2">2.7.13.3</ecNumber>
    </recommendedName>
</protein>
<feature type="transmembrane region" description="Helical" evidence="7">
    <location>
        <begin position="329"/>
        <end position="349"/>
    </location>
</feature>
<dbReference type="Pfam" id="PF02518">
    <property type="entry name" value="HATPase_c"/>
    <property type="match status" value="1"/>
</dbReference>
<evidence type="ECO:0000256" key="2">
    <source>
        <dbReference type="ARBA" id="ARBA00012438"/>
    </source>
</evidence>
<keyword evidence="10" id="KW-0808">Transferase</keyword>
<evidence type="ECO:0000256" key="4">
    <source>
        <dbReference type="ARBA" id="ARBA00023012"/>
    </source>
</evidence>
<feature type="domain" description="Response regulatory" evidence="9">
    <location>
        <begin position="685"/>
        <end position="806"/>
    </location>
</feature>
<evidence type="ECO:0000256" key="6">
    <source>
        <dbReference type="SAM" id="MobiDB-lite"/>
    </source>
</evidence>
<feature type="transmembrane region" description="Helical" evidence="7">
    <location>
        <begin position="241"/>
        <end position="265"/>
    </location>
</feature>
<dbReference type="SMART" id="SM00448">
    <property type="entry name" value="REC"/>
    <property type="match status" value="1"/>
</dbReference>
<keyword evidence="4" id="KW-0902">Two-component regulatory system</keyword>
<feature type="modified residue" description="4-aspartylphosphate" evidence="5">
    <location>
        <position position="736"/>
    </location>
</feature>
<dbReference type="InterPro" id="IPR036097">
    <property type="entry name" value="HisK_dim/P_sf"/>
</dbReference>
<dbReference type="Pfam" id="PF07695">
    <property type="entry name" value="7TMR-DISM_7TM"/>
    <property type="match status" value="1"/>
</dbReference>
<keyword evidence="11" id="KW-1185">Reference proteome</keyword>
<sequence>MENIRKSRDAPSAATLTGHRERPMPVRALLLLLLPIGLLLTVAMPASAAGITILNLQDPVSTRQLGPSMQSWCDGNATASLAEARQAPYQPVNRQQINFGYRRDACWFRVRFVNTGHDELALWLQVDYAVLDQVDFYLVDENGVSFSRMGDTLPFNMRPVKIRSFTLPFTLQPAVPRTLYLRIHTLTSAMTVPVSLIGREPFIEQQSTNEWLMGGFYGIALGLLFYHLVLWLGGKEKSSRFYVLHVASATLYVATLQGILHRLWMDDWVVPQSANHMFGYLTLLSGLLFARDYLHTRQWQWLDRLLLATSCIHVGIIIALLSTPPGTVAAMQGGVALITLALLLLSGLFSLFQGRPEARIFVLAWSMFLVTVMLLALGAYGAISLPGLLNVTGVQIGLVMQQVLLSFGLAGRLRTLKNESLQRQQEIVRAQAENDAKSDFLAKMSHEIRTPMNAVLGLADLLRGTRMDATQRNYVETIYSAGGSLLNVINDILDFSKISSGKLQLEVSSFNLHRLLEDCLMIFHANAENKDLRLISDWDDQVPEWVEGDPTRLRQILLNLLSNAVKFTEAGTITLRARAADGLERDTLLLSCQVIDEGIGMNRQELGSLFQSFQQADSSTSRKYGGTGLGLAISRQLAELMKGNLEANSKKDKGSTFTLTVPLRRSNKNDSPQERSGQYGTEGMNVLVVEDNAVNQMVIGALLKKLSVSVTLASCGEEALELLQNADALPDLVLMDCEMPGLDGYETTRLLRRLEQQRSRPPLPVVALTAHATTEHRERCFACGMNDHVAKPVTLEQLKEKLLEWSASLETSAH</sequence>
<dbReference type="PROSITE" id="PS50109">
    <property type="entry name" value="HIS_KIN"/>
    <property type="match status" value="1"/>
</dbReference>
<dbReference type="PANTHER" id="PTHR45339:SF1">
    <property type="entry name" value="HYBRID SIGNAL TRANSDUCTION HISTIDINE KINASE J"/>
    <property type="match status" value="1"/>
</dbReference>
<accession>A0A418Y2T6</accession>
<dbReference type="PROSITE" id="PS50110">
    <property type="entry name" value="RESPONSE_REGULATORY"/>
    <property type="match status" value="1"/>
</dbReference>
<keyword evidence="10" id="KW-0418">Kinase</keyword>
<dbReference type="SUPFAM" id="SSF52172">
    <property type="entry name" value="CheY-like"/>
    <property type="match status" value="1"/>
</dbReference>
<feature type="transmembrane region" description="Helical" evidence="7">
    <location>
        <begin position="277"/>
        <end position="294"/>
    </location>
</feature>
<keyword evidence="7" id="KW-1133">Transmembrane helix</keyword>